<evidence type="ECO:0000313" key="7">
    <source>
        <dbReference type="EMBL" id="AOZ51134.1"/>
    </source>
</evidence>
<dbReference type="RefSeq" id="WP_070980397.1">
    <property type="nucleotide sequence ID" value="NZ_CP017707.1"/>
</dbReference>
<gene>
    <name evidence="7" type="ORF">BKX93_14755</name>
</gene>
<comment type="cofactor">
    <cofactor evidence="1">
        <name>FAD</name>
        <dbReference type="ChEBI" id="CHEBI:57692"/>
    </cofactor>
</comment>
<dbReference type="PANTHER" id="PTHR43104:SF4">
    <property type="entry name" value="L-2-HYDROXYGLUTARATE DEHYDROGENASE, MITOCHONDRIAL"/>
    <property type="match status" value="1"/>
</dbReference>
<evidence type="ECO:0000256" key="5">
    <source>
        <dbReference type="ARBA" id="ARBA00037941"/>
    </source>
</evidence>
<dbReference type="STRING" id="1108595.BKX93_14755"/>
<dbReference type="Proteomes" id="UP000178776">
    <property type="component" value="Chromosome"/>
</dbReference>
<evidence type="ECO:0000313" key="8">
    <source>
        <dbReference type="Proteomes" id="UP000178776"/>
    </source>
</evidence>
<dbReference type="PANTHER" id="PTHR43104">
    <property type="entry name" value="L-2-HYDROXYGLUTARATE DEHYDROGENASE, MITOCHONDRIAL"/>
    <property type="match status" value="1"/>
</dbReference>
<keyword evidence="2" id="KW-0285">Flavoprotein</keyword>
<protein>
    <submittedName>
        <fullName evidence="7">FAD-dependent oxidoreductase</fullName>
    </submittedName>
</protein>
<evidence type="ECO:0000256" key="1">
    <source>
        <dbReference type="ARBA" id="ARBA00001974"/>
    </source>
</evidence>
<keyword evidence="4" id="KW-0560">Oxidoreductase</keyword>
<evidence type="ECO:0000259" key="6">
    <source>
        <dbReference type="Pfam" id="PF01266"/>
    </source>
</evidence>
<dbReference type="SUPFAM" id="SSF51905">
    <property type="entry name" value="FAD/NAD(P)-binding domain"/>
    <property type="match status" value="1"/>
</dbReference>
<feature type="domain" description="FAD dependent oxidoreductase" evidence="6">
    <location>
        <begin position="5"/>
        <end position="358"/>
    </location>
</feature>
<accession>A0A1D9LIW5</accession>
<dbReference type="EMBL" id="CP017707">
    <property type="protein sequence ID" value="AOZ51134.1"/>
    <property type="molecule type" value="Genomic_DNA"/>
</dbReference>
<dbReference type="GO" id="GO:0047545">
    <property type="term" value="F:(S)-2-hydroxyglutarate dehydrogenase activity"/>
    <property type="evidence" value="ECO:0007669"/>
    <property type="project" value="TreeGrafter"/>
</dbReference>
<comment type="similarity">
    <text evidence="5">Belongs to the L2HGDH family.</text>
</comment>
<dbReference type="InterPro" id="IPR036188">
    <property type="entry name" value="FAD/NAD-bd_sf"/>
</dbReference>
<keyword evidence="3" id="KW-0274">FAD</keyword>
<sequence length="364" mass="37786">MDRIDTVVIGAGVVGLAVAKTLAEAGREVVIVEAERAIGQHASSRNSEVIHAGLYYPAGSLKAKLCVAGRDALYRYCAERAVPHRRLGKLIVASRRGQRARLDALEKQARANGVDDIRRLSAAEARALEPALGCAAALLSPSTGIVDSHALMLALLGDAEAAGAQLALASPVEGGAVTADGIVLRVAGMELLADKVVNAAGLFAPDLARAIAGLPVDAVPKARYARGVYFSLQGLAPFSRLIYPLPEAGGLGSHLTLDLSGQARFGPDVEWVDGVNYHVDPARAAAFYHAVRAWWPQLPDGSLTPGYAGIRAKIAGPGEPDADFVIQGRAVHGAKGLVNLFGIESPGLTSCLAIAEEARALLLG</sequence>
<reference evidence="7 8" key="1">
    <citation type="submission" date="2016-10" db="EMBL/GenBank/DDBJ databases">
        <title>Chromobacterium muskegensis sp. nov., an insecticidal bacterium isolated from Sphagnum bogs.</title>
        <authorList>
            <person name="Sparks M.E."/>
            <person name="Blackburn M.B."/>
            <person name="Gundersen-Rindal D.E."/>
            <person name="Mitchell A."/>
            <person name="Farrar R."/>
            <person name="Kuhar D."/>
        </authorList>
    </citation>
    <scope>NUCLEOTIDE SEQUENCE [LARGE SCALE GENOMIC DNA]</scope>
    <source>
        <strain evidence="7 8">21-1</strain>
    </source>
</reference>
<dbReference type="Gene3D" id="3.30.9.10">
    <property type="entry name" value="D-Amino Acid Oxidase, subunit A, domain 2"/>
    <property type="match status" value="1"/>
</dbReference>
<evidence type="ECO:0000256" key="3">
    <source>
        <dbReference type="ARBA" id="ARBA00022827"/>
    </source>
</evidence>
<dbReference type="GeneID" id="68842466"/>
<dbReference type="AlphaFoldDB" id="A0A1D9LIW5"/>
<evidence type="ECO:0000256" key="2">
    <source>
        <dbReference type="ARBA" id="ARBA00022630"/>
    </source>
</evidence>
<proteinExistence type="inferred from homology"/>
<dbReference type="InterPro" id="IPR006076">
    <property type="entry name" value="FAD-dep_OxRdtase"/>
</dbReference>
<dbReference type="Pfam" id="PF01266">
    <property type="entry name" value="DAO"/>
    <property type="match status" value="1"/>
</dbReference>
<dbReference type="Gene3D" id="3.50.50.60">
    <property type="entry name" value="FAD/NAD(P)-binding domain"/>
    <property type="match status" value="1"/>
</dbReference>
<name>A0A1D9LIW5_9NEIS</name>
<organism evidence="7 8">
    <name type="scientific">Chromobacterium vaccinii</name>
    <dbReference type="NCBI Taxonomy" id="1108595"/>
    <lineage>
        <taxon>Bacteria</taxon>
        <taxon>Pseudomonadati</taxon>
        <taxon>Pseudomonadota</taxon>
        <taxon>Betaproteobacteria</taxon>
        <taxon>Neisseriales</taxon>
        <taxon>Chromobacteriaceae</taxon>
        <taxon>Chromobacterium</taxon>
    </lineage>
</organism>
<dbReference type="KEGG" id="cvc:BKX93_14755"/>
<evidence type="ECO:0000256" key="4">
    <source>
        <dbReference type="ARBA" id="ARBA00023002"/>
    </source>
</evidence>